<dbReference type="SUPFAM" id="SSF144091">
    <property type="entry name" value="Rhomboid-like"/>
    <property type="match status" value="1"/>
</dbReference>
<dbReference type="Proteomes" id="UP000027195">
    <property type="component" value="Unassembled WGS sequence"/>
</dbReference>
<dbReference type="Pfam" id="PF01694">
    <property type="entry name" value="Rhomboid"/>
    <property type="match status" value="1"/>
</dbReference>
<accession>A0A067MPU2</accession>
<feature type="transmembrane region" description="Helical" evidence="8">
    <location>
        <begin position="39"/>
        <end position="58"/>
    </location>
</feature>
<evidence type="ECO:0000256" key="7">
    <source>
        <dbReference type="SAM" id="MobiDB-lite"/>
    </source>
</evidence>
<sequence>MRNTYFRDPRARSLPPPHRRGTGPLSQWRRKLDNVPSSIIFWSILGINGVVFFGWWFAVESYKKFGDHKLLVWMNENFTASLRNVASGRIWTVLTACFSHEGTGHILLNAMSFYFMAPPVLAILGNTAFLALYLGGGIVSSLTSLAFNNLINRKHVSSHGASGDIYSVVSFFACAFPRTTFLLFFIVPVPAWACVSGLFAWDLMNALSSKRGTTDSAGHIGGILAGIGYFLLRRRF</sequence>
<name>A0A067MPU2_BOTB1</name>
<dbReference type="AlphaFoldDB" id="A0A067MPU2"/>
<reference evidence="11" key="1">
    <citation type="journal article" date="2014" name="Proc. Natl. Acad. Sci. U.S.A.">
        <title>Extensive sampling of basidiomycete genomes demonstrates inadequacy of the white-rot/brown-rot paradigm for wood decay fungi.</title>
        <authorList>
            <person name="Riley R."/>
            <person name="Salamov A.A."/>
            <person name="Brown D.W."/>
            <person name="Nagy L.G."/>
            <person name="Floudas D."/>
            <person name="Held B.W."/>
            <person name="Levasseur A."/>
            <person name="Lombard V."/>
            <person name="Morin E."/>
            <person name="Otillar R."/>
            <person name="Lindquist E.A."/>
            <person name="Sun H."/>
            <person name="LaButti K.M."/>
            <person name="Schmutz J."/>
            <person name="Jabbour D."/>
            <person name="Luo H."/>
            <person name="Baker S.E."/>
            <person name="Pisabarro A.G."/>
            <person name="Walton J.D."/>
            <person name="Blanchette R.A."/>
            <person name="Henrissat B."/>
            <person name="Martin F."/>
            <person name="Cullen D."/>
            <person name="Hibbett D.S."/>
            <person name="Grigoriev I.V."/>
        </authorList>
    </citation>
    <scope>NUCLEOTIDE SEQUENCE [LARGE SCALE GENOMIC DNA]</scope>
    <source>
        <strain evidence="11">FD-172 SS1</strain>
    </source>
</reference>
<dbReference type="GO" id="GO:0016020">
    <property type="term" value="C:membrane"/>
    <property type="evidence" value="ECO:0007669"/>
    <property type="project" value="UniProtKB-SubCell"/>
</dbReference>
<dbReference type="InterPro" id="IPR050925">
    <property type="entry name" value="Rhomboid_protease_S54"/>
</dbReference>
<feature type="transmembrane region" description="Helical" evidence="8">
    <location>
        <begin position="181"/>
        <end position="204"/>
    </location>
</feature>
<dbReference type="Gene3D" id="1.20.1540.10">
    <property type="entry name" value="Rhomboid-like"/>
    <property type="match status" value="1"/>
</dbReference>
<dbReference type="InterPro" id="IPR035952">
    <property type="entry name" value="Rhomboid-like_sf"/>
</dbReference>
<evidence type="ECO:0000256" key="3">
    <source>
        <dbReference type="ARBA" id="ARBA00022692"/>
    </source>
</evidence>
<gene>
    <name evidence="10" type="ORF">BOTBODRAFT_105664</name>
</gene>
<feature type="transmembrane region" description="Helical" evidence="8">
    <location>
        <begin position="130"/>
        <end position="151"/>
    </location>
</feature>
<dbReference type="EMBL" id="KL198023">
    <property type="protein sequence ID" value="KDQ17589.1"/>
    <property type="molecule type" value="Genomic_DNA"/>
</dbReference>
<keyword evidence="3 8" id="KW-0812">Transmembrane</keyword>
<keyword evidence="11" id="KW-1185">Reference proteome</keyword>
<protein>
    <recommendedName>
        <fullName evidence="9">Peptidase S54 rhomboid domain-containing protein</fullName>
    </recommendedName>
</protein>
<dbReference type="GO" id="GO:0006465">
    <property type="term" value="P:signal peptide processing"/>
    <property type="evidence" value="ECO:0007669"/>
    <property type="project" value="TreeGrafter"/>
</dbReference>
<dbReference type="STRING" id="930990.A0A067MPU2"/>
<evidence type="ECO:0000256" key="1">
    <source>
        <dbReference type="ARBA" id="ARBA00004141"/>
    </source>
</evidence>
<evidence type="ECO:0000256" key="8">
    <source>
        <dbReference type="SAM" id="Phobius"/>
    </source>
</evidence>
<keyword evidence="6 8" id="KW-0472">Membrane</keyword>
<dbReference type="GO" id="GO:0004252">
    <property type="term" value="F:serine-type endopeptidase activity"/>
    <property type="evidence" value="ECO:0007669"/>
    <property type="project" value="InterPro"/>
</dbReference>
<dbReference type="InParanoid" id="A0A067MPU2"/>
<feature type="compositionally biased region" description="Basic and acidic residues" evidence="7">
    <location>
        <begin position="1"/>
        <end position="11"/>
    </location>
</feature>
<dbReference type="OrthoDB" id="418595at2759"/>
<evidence type="ECO:0000259" key="9">
    <source>
        <dbReference type="Pfam" id="PF01694"/>
    </source>
</evidence>
<feature type="domain" description="Peptidase S54 rhomboid" evidence="9">
    <location>
        <begin position="88"/>
        <end position="233"/>
    </location>
</feature>
<comment type="similarity">
    <text evidence="2">Belongs to the peptidase S54 family.</text>
</comment>
<evidence type="ECO:0000313" key="11">
    <source>
        <dbReference type="Proteomes" id="UP000027195"/>
    </source>
</evidence>
<dbReference type="PANTHER" id="PTHR43731:SF14">
    <property type="entry name" value="PRESENILIN-ASSOCIATED RHOMBOID-LIKE PROTEIN, MITOCHONDRIAL"/>
    <property type="match status" value="1"/>
</dbReference>
<dbReference type="HOGENOM" id="CLU_055068_7_2_1"/>
<evidence type="ECO:0000313" key="10">
    <source>
        <dbReference type="EMBL" id="KDQ17589.1"/>
    </source>
</evidence>
<keyword evidence="4" id="KW-0378">Hydrolase</keyword>
<feature type="region of interest" description="Disordered" evidence="7">
    <location>
        <begin position="1"/>
        <end position="25"/>
    </location>
</feature>
<feature type="transmembrane region" description="Helical" evidence="8">
    <location>
        <begin position="216"/>
        <end position="232"/>
    </location>
</feature>
<evidence type="ECO:0000256" key="6">
    <source>
        <dbReference type="ARBA" id="ARBA00023136"/>
    </source>
</evidence>
<dbReference type="PANTHER" id="PTHR43731">
    <property type="entry name" value="RHOMBOID PROTEASE"/>
    <property type="match status" value="1"/>
</dbReference>
<keyword evidence="5 8" id="KW-1133">Transmembrane helix</keyword>
<evidence type="ECO:0000256" key="5">
    <source>
        <dbReference type="ARBA" id="ARBA00022989"/>
    </source>
</evidence>
<proteinExistence type="inferred from homology"/>
<evidence type="ECO:0000256" key="4">
    <source>
        <dbReference type="ARBA" id="ARBA00022801"/>
    </source>
</evidence>
<evidence type="ECO:0000256" key="2">
    <source>
        <dbReference type="ARBA" id="ARBA00009045"/>
    </source>
</evidence>
<dbReference type="InterPro" id="IPR022764">
    <property type="entry name" value="Peptidase_S54_rhomboid_dom"/>
</dbReference>
<organism evidence="10 11">
    <name type="scientific">Botryobasidium botryosum (strain FD-172 SS1)</name>
    <dbReference type="NCBI Taxonomy" id="930990"/>
    <lineage>
        <taxon>Eukaryota</taxon>
        <taxon>Fungi</taxon>
        <taxon>Dikarya</taxon>
        <taxon>Basidiomycota</taxon>
        <taxon>Agaricomycotina</taxon>
        <taxon>Agaricomycetes</taxon>
        <taxon>Cantharellales</taxon>
        <taxon>Botryobasidiaceae</taxon>
        <taxon>Botryobasidium</taxon>
    </lineage>
</organism>
<comment type="subcellular location">
    <subcellularLocation>
        <location evidence="1">Membrane</location>
        <topology evidence="1">Multi-pass membrane protein</topology>
    </subcellularLocation>
</comment>